<dbReference type="Pfam" id="PF01339">
    <property type="entry name" value="CheB_methylest"/>
    <property type="match status" value="1"/>
</dbReference>
<dbReference type="InterPro" id="IPR050903">
    <property type="entry name" value="Bact_Chemotaxis_MeTrfase"/>
</dbReference>
<feature type="active site" evidence="6">
    <location>
        <position position="53"/>
    </location>
</feature>
<dbReference type="InterPro" id="IPR035909">
    <property type="entry name" value="CheB_C"/>
</dbReference>
<feature type="region of interest" description="Disordered" evidence="8">
    <location>
        <begin position="526"/>
        <end position="545"/>
    </location>
</feature>
<dbReference type="Pfam" id="PF13596">
    <property type="entry name" value="PAS_10"/>
    <property type="match status" value="1"/>
</dbReference>
<dbReference type="Pfam" id="PF01739">
    <property type="entry name" value="CheR"/>
    <property type="match status" value="1"/>
</dbReference>
<evidence type="ECO:0000256" key="8">
    <source>
        <dbReference type="SAM" id="MobiDB-lite"/>
    </source>
</evidence>
<evidence type="ECO:0000256" key="2">
    <source>
        <dbReference type="ARBA" id="ARBA00012534"/>
    </source>
</evidence>
<dbReference type="PANTHER" id="PTHR24422">
    <property type="entry name" value="CHEMOTAXIS PROTEIN METHYLTRANSFERASE"/>
    <property type="match status" value="1"/>
</dbReference>
<keyword evidence="12" id="KW-1185">Reference proteome</keyword>
<dbReference type="Gene3D" id="3.40.50.180">
    <property type="entry name" value="Methylesterase CheB, C-terminal domain"/>
    <property type="match status" value="1"/>
</dbReference>
<keyword evidence="3" id="KW-0489">Methyltransferase</keyword>
<dbReference type="SUPFAM" id="SSF53335">
    <property type="entry name" value="S-adenosyl-L-methionine-dependent methyltransferases"/>
    <property type="match status" value="1"/>
</dbReference>
<dbReference type="GO" id="GO:0005737">
    <property type="term" value="C:cytoplasm"/>
    <property type="evidence" value="ECO:0007669"/>
    <property type="project" value="InterPro"/>
</dbReference>
<dbReference type="Gene3D" id="3.30.450.20">
    <property type="entry name" value="PAS domain"/>
    <property type="match status" value="2"/>
</dbReference>
<dbReference type="GO" id="GO:0032259">
    <property type="term" value="P:methylation"/>
    <property type="evidence" value="ECO:0007669"/>
    <property type="project" value="UniProtKB-KW"/>
</dbReference>
<dbReference type="AlphaFoldDB" id="A0A7C9THB6"/>
<dbReference type="InterPro" id="IPR000014">
    <property type="entry name" value="PAS"/>
</dbReference>
<feature type="active site" evidence="6">
    <location>
        <position position="171"/>
    </location>
</feature>
<gene>
    <name evidence="11" type="ORF">G3A44_04615</name>
</gene>
<dbReference type="SUPFAM" id="SSF57997">
    <property type="entry name" value="Tropomyosin"/>
    <property type="match status" value="1"/>
</dbReference>
<dbReference type="InterPro" id="IPR022642">
    <property type="entry name" value="CheR_C"/>
</dbReference>
<keyword evidence="6" id="KW-0378">Hydrolase</keyword>
<dbReference type="InterPro" id="IPR029063">
    <property type="entry name" value="SAM-dependent_MTases_sf"/>
</dbReference>
<keyword evidence="6" id="KW-0145">Chemotaxis</keyword>
<keyword evidence="5" id="KW-0949">S-adenosyl-L-methionine</keyword>
<dbReference type="Pfam" id="PF03705">
    <property type="entry name" value="CheR_N"/>
    <property type="match status" value="1"/>
</dbReference>
<dbReference type="PRINTS" id="PR00996">
    <property type="entry name" value="CHERMTFRASE"/>
</dbReference>
<dbReference type="GO" id="GO:0000156">
    <property type="term" value="F:phosphorelay response regulator activity"/>
    <property type="evidence" value="ECO:0007669"/>
    <property type="project" value="InterPro"/>
</dbReference>
<dbReference type="PROSITE" id="PS50123">
    <property type="entry name" value="CHER"/>
    <property type="match status" value="1"/>
</dbReference>
<dbReference type="Proteomes" id="UP000484255">
    <property type="component" value="Unassembled WGS sequence"/>
</dbReference>
<dbReference type="GO" id="GO:0008984">
    <property type="term" value="F:protein-glutamate methylesterase activity"/>
    <property type="evidence" value="ECO:0007669"/>
    <property type="project" value="InterPro"/>
</dbReference>
<keyword evidence="4" id="KW-0808">Transferase</keyword>
<evidence type="ECO:0000313" key="11">
    <source>
        <dbReference type="EMBL" id="NDY90479.1"/>
    </source>
</evidence>
<dbReference type="InterPro" id="IPR000673">
    <property type="entry name" value="Sig_transdc_resp-reg_Me-estase"/>
</dbReference>
<feature type="active site" evidence="6">
    <location>
        <position position="80"/>
    </location>
</feature>
<dbReference type="SMART" id="SM00091">
    <property type="entry name" value="PAS"/>
    <property type="match status" value="2"/>
</dbReference>
<feature type="coiled-coil region" evidence="7">
    <location>
        <begin position="688"/>
        <end position="768"/>
    </location>
</feature>
<evidence type="ECO:0000256" key="3">
    <source>
        <dbReference type="ARBA" id="ARBA00022603"/>
    </source>
</evidence>
<comment type="catalytic activity">
    <reaction evidence="1">
        <text>L-glutamyl-[protein] + S-adenosyl-L-methionine = [protein]-L-glutamate 5-O-methyl ester + S-adenosyl-L-homocysteine</text>
        <dbReference type="Rhea" id="RHEA:24452"/>
        <dbReference type="Rhea" id="RHEA-COMP:10208"/>
        <dbReference type="Rhea" id="RHEA-COMP:10311"/>
        <dbReference type="ChEBI" id="CHEBI:29973"/>
        <dbReference type="ChEBI" id="CHEBI:57856"/>
        <dbReference type="ChEBI" id="CHEBI:59789"/>
        <dbReference type="ChEBI" id="CHEBI:82795"/>
        <dbReference type="EC" id="2.1.1.80"/>
    </reaction>
</comment>
<dbReference type="InterPro" id="IPR022641">
    <property type="entry name" value="CheR_N"/>
</dbReference>
<organism evidence="11 12">
    <name type="scientific">Ideonella livida</name>
    <dbReference type="NCBI Taxonomy" id="2707176"/>
    <lineage>
        <taxon>Bacteria</taxon>
        <taxon>Pseudomonadati</taxon>
        <taxon>Pseudomonadota</taxon>
        <taxon>Betaproteobacteria</taxon>
        <taxon>Burkholderiales</taxon>
        <taxon>Sphaerotilaceae</taxon>
        <taxon>Ideonella</taxon>
    </lineage>
</organism>
<dbReference type="Gene3D" id="1.10.155.10">
    <property type="entry name" value="Chemotaxis receptor methyltransferase CheR, N-terminal domain"/>
    <property type="match status" value="1"/>
</dbReference>
<evidence type="ECO:0000313" key="12">
    <source>
        <dbReference type="Proteomes" id="UP000484255"/>
    </source>
</evidence>
<feature type="domain" description="CheB-type methylesterase" evidence="9">
    <location>
        <begin position="41"/>
        <end position="223"/>
    </location>
</feature>
<dbReference type="CDD" id="cd16434">
    <property type="entry name" value="CheB-CheR_fusion"/>
    <property type="match status" value="1"/>
</dbReference>
<dbReference type="EMBL" id="JAAGOH010000004">
    <property type="protein sequence ID" value="NDY90479.1"/>
    <property type="molecule type" value="Genomic_DNA"/>
</dbReference>
<evidence type="ECO:0000256" key="6">
    <source>
        <dbReference type="PROSITE-ProRule" id="PRU00050"/>
    </source>
</evidence>
<reference evidence="11 12" key="1">
    <citation type="submission" date="2020-02" db="EMBL/GenBank/DDBJ databases">
        <title>Ideonella bacterium strain TBM-1.</title>
        <authorList>
            <person name="Chen W.-M."/>
        </authorList>
    </citation>
    <scope>NUCLEOTIDE SEQUENCE [LARGE SCALE GENOMIC DNA]</scope>
    <source>
        <strain evidence="11 12">TBM-1</strain>
    </source>
</reference>
<dbReference type="SUPFAM" id="SSF55785">
    <property type="entry name" value="PYP-like sensor domain (PAS domain)"/>
    <property type="match status" value="2"/>
</dbReference>
<dbReference type="GO" id="GO:0008983">
    <property type="term" value="F:protein-glutamate O-methyltransferase activity"/>
    <property type="evidence" value="ECO:0007669"/>
    <property type="project" value="UniProtKB-EC"/>
</dbReference>
<name>A0A7C9THB6_9BURK</name>
<dbReference type="SMART" id="SM00138">
    <property type="entry name" value="MeTrc"/>
    <property type="match status" value="1"/>
</dbReference>
<dbReference type="Pfam" id="PF13188">
    <property type="entry name" value="PAS_8"/>
    <property type="match status" value="1"/>
</dbReference>
<dbReference type="EC" id="2.1.1.80" evidence="2"/>
<feature type="domain" description="CheR-type methyltransferase" evidence="10">
    <location>
        <begin position="252"/>
        <end position="490"/>
    </location>
</feature>
<evidence type="ECO:0000259" key="10">
    <source>
        <dbReference type="PROSITE" id="PS50123"/>
    </source>
</evidence>
<dbReference type="GO" id="GO:0006935">
    <property type="term" value="P:chemotaxis"/>
    <property type="evidence" value="ECO:0007669"/>
    <property type="project" value="UniProtKB-UniRule"/>
</dbReference>
<dbReference type="SUPFAM" id="SSF52738">
    <property type="entry name" value="Methylesterase CheB, C-terminal domain"/>
    <property type="match status" value="1"/>
</dbReference>
<dbReference type="PROSITE" id="PS50122">
    <property type="entry name" value="CHEB"/>
    <property type="match status" value="1"/>
</dbReference>
<dbReference type="InterPro" id="IPR000780">
    <property type="entry name" value="CheR_MeTrfase"/>
</dbReference>
<evidence type="ECO:0000256" key="5">
    <source>
        <dbReference type="ARBA" id="ARBA00022691"/>
    </source>
</evidence>
<protein>
    <recommendedName>
        <fullName evidence="2">protein-glutamate O-methyltransferase</fullName>
        <ecNumber evidence="2">2.1.1.80</ecNumber>
    </recommendedName>
</protein>
<evidence type="ECO:0000256" key="7">
    <source>
        <dbReference type="SAM" id="Coils"/>
    </source>
</evidence>
<dbReference type="RefSeq" id="WP_163456342.1">
    <property type="nucleotide sequence ID" value="NZ_JAAGOH010000004.1"/>
</dbReference>
<feature type="region of interest" description="Disordered" evidence="8">
    <location>
        <begin position="1"/>
        <end position="38"/>
    </location>
</feature>
<evidence type="ECO:0000259" key="9">
    <source>
        <dbReference type="PROSITE" id="PS50122"/>
    </source>
</evidence>
<accession>A0A7C9THB6</accession>
<keyword evidence="7" id="KW-0175">Coiled coil</keyword>
<comment type="caution">
    <text evidence="11">The sequence shown here is derived from an EMBL/GenBank/DDBJ whole genome shotgun (WGS) entry which is preliminary data.</text>
</comment>
<dbReference type="InterPro" id="IPR035965">
    <property type="entry name" value="PAS-like_dom_sf"/>
</dbReference>
<dbReference type="SUPFAM" id="SSF47757">
    <property type="entry name" value="Chemotaxis receptor methyltransferase CheR, N-terminal domain"/>
    <property type="match status" value="1"/>
</dbReference>
<dbReference type="InterPro" id="IPR036804">
    <property type="entry name" value="CheR_N_sf"/>
</dbReference>
<evidence type="ECO:0000256" key="4">
    <source>
        <dbReference type="ARBA" id="ARBA00022679"/>
    </source>
</evidence>
<evidence type="ECO:0000256" key="1">
    <source>
        <dbReference type="ARBA" id="ARBA00001541"/>
    </source>
</evidence>
<proteinExistence type="predicted"/>
<dbReference type="Gene3D" id="3.40.50.150">
    <property type="entry name" value="Vaccinia Virus protein VP39"/>
    <property type="match status" value="1"/>
</dbReference>
<sequence length="1010" mass="109373">MTHPLPPGDDTAMALASTPAQGTRDALSQAPAAPVALPTPPSDTVPLVVLGASAGGLDALVQFFSACPTRTGVAWVVIQHLLPDHRSMMDSLLARHTTLPVALAEDGQVLQPDRVALIPPGKLMELQNGCLRLQDRPAGAFSLPIDLFLHSAAAALGPRCVAVVLSGTGSDGSRGVVALNEACGLVLAQAPQDARFDGMPRAAMDTGVVDAVLPAAELPAAALRFLAPWRQDAEAVLAAGPAVCLPTGLAGVVALLLEHCGLDFGDYKPATLQRRLQRRQMLLQLPVLDDYLQRLQDDPEELRQLHRDLLIGVTHFFRDPEVWEQWRVQVIAPLVAARRRHQTLRVWLAGVATGEEAYSVAMLITEEFERQQRGCQLKIFATDVSPHHVEAASLGLYGDAALAELDLARRARHFQPHGKGLWQVRPELRAQVVFAQHNLLGDPPFTRMDLVVCRNTLIYFNAAAQERALARLHFALSPGGHLLLGPSESLGPLESAFRTVDGRAKLYRRLAGAALPAMLHKGGLGLSAGTRRGRGPGEAPSDGLDADPVQLAQAALCAQHLPPAVLVDGQGQVLHFFGDLSPWMVPREGQATLQLLRLLPTGLAGPALALVHQVRQHRLPASTVLAWPPNAAAPASPASGKADAHAPLLRLQALPVSTDLVTLSFDAQCALQEAPATVSPDLLAAERLADLQQELDHARADLQAVLEEMETSHEEIQATNEELISANEELQSSNEELQALNEELHTVNAEYESKLAQLHRAHADLESMERAVGVATLFVDDHLRLTRFSPEAARLFRLQAGDLGRRLDDFSHDLLYPTLVEDLQHTLEHQQPVERPISHRDGQRGYLARIQSYRIPSRALAGAVLSFTDVTALQDARRLQSILDALPEHIAVLDEAGTIRLVNQAWRRFAAANGDPGLRHSGPGINYLQICNAAEEGGDARHAAFGLREVLGGTRDSFSLRYPCHTDTERRWFVMNVAPLQGHGFGAVVSHTNITSWYQQPSPAKPHDPR</sequence>